<keyword evidence="5" id="KW-0560">Oxidoreductase</keyword>
<dbReference type="PRINTS" id="PR00420">
    <property type="entry name" value="RNGMNOXGNASE"/>
</dbReference>
<keyword evidence="4" id="KW-0274">FAD</keyword>
<keyword evidence="9" id="KW-1185">Reference proteome</keyword>
<dbReference type="GO" id="GO:0071949">
    <property type="term" value="F:FAD binding"/>
    <property type="evidence" value="ECO:0007669"/>
    <property type="project" value="InterPro"/>
</dbReference>
<dbReference type="GO" id="GO:0004497">
    <property type="term" value="F:monooxygenase activity"/>
    <property type="evidence" value="ECO:0007669"/>
    <property type="project" value="UniProtKB-KW"/>
</dbReference>
<protein>
    <submittedName>
        <fullName evidence="8">6-hydroxynicotinate 3-monooxygenase</fullName>
    </submittedName>
</protein>
<accession>A0A0M8N0P8</accession>
<comment type="cofactor">
    <cofactor evidence="1">
        <name>FAD</name>
        <dbReference type="ChEBI" id="CHEBI:57692"/>
    </cofactor>
</comment>
<dbReference type="Proteomes" id="UP000053831">
    <property type="component" value="Unassembled WGS sequence"/>
</dbReference>
<evidence type="ECO:0000256" key="4">
    <source>
        <dbReference type="ARBA" id="ARBA00022827"/>
    </source>
</evidence>
<evidence type="ECO:0000256" key="3">
    <source>
        <dbReference type="ARBA" id="ARBA00022630"/>
    </source>
</evidence>
<dbReference type="InterPro" id="IPR050493">
    <property type="entry name" value="FAD-dep_Monooxygenase_BioMet"/>
</dbReference>
<keyword evidence="6 8" id="KW-0503">Monooxygenase</keyword>
<dbReference type="PANTHER" id="PTHR13789:SF318">
    <property type="entry name" value="GERANYLGERANYL DIPHOSPHATE REDUCTASE"/>
    <property type="match status" value="1"/>
</dbReference>
<dbReference type="InterPro" id="IPR002938">
    <property type="entry name" value="FAD-bd"/>
</dbReference>
<evidence type="ECO:0000313" key="9">
    <source>
        <dbReference type="Proteomes" id="UP000053831"/>
    </source>
</evidence>
<dbReference type="InterPro" id="IPR036188">
    <property type="entry name" value="FAD/NAD-bd_sf"/>
</dbReference>
<dbReference type="SUPFAM" id="SSF51905">
    <property type="entry name" value="FAD/NAD(P)-binding domain"/>
    <property type="match status" value="1"/>
</dbReference>
<feature type="domain" description="FAD-binding" evidence="7">
    <location>
        <begin position="2"/>
        <end position="362"/>
    </location>
</feature>
<evidence type="ECO:0000259" key="7">
    <source>
        <dbReference type="Pfam" id="PF01494"/>
    </source>
</evidence>
<name>A0A0M8N0P8_ESCWE</name>
<evidence type="ECO:0000256" key="2">
    <source>
        <dbReference type="ARBA" id="ARBA00007992"/>
    </source>
</evidence>
<evidence type="ECO:0000313" key="8">
    <source>
        <dbReference type="EMBL" id="KOS23156.1"/>
    </source>
</evidence>
<sequence length="435" mass="46522">MKIIIVGGGLGGLTAAFRLSKSGHDVRLLERAPQIKARGGGISIRASAARLMQSWGLGEELNKVCDRSASVSYRDLHSGAEINTIHDHPDNRDWGASRRIMMDVLARSAAAAGAQLVLGTAVASVTEADDGASARITLASGDEMTADLVILADGISSRLRGLVLADLGPAEQFQPVADDVTLYNFEVPMPVLCAGDAPGAAPRVVASDSNVTFWVGDRTQDGYVMSRFSRQADEVRLLFAIHEKTDQATLWDESGDVDLVRRSFAAAYADLADVLRHSEFCARWKIAEAPNLPRWHGRLGRVALLGDCAHGMHPSAGQGFATIVEDIGVLDHVLSPADAAGVPRALRAWQAVCKPRAERIKAFARAMTFGISGRAGVGIKAFAAKTAKVPEGVTVDQIVPDKDAPFDSLAFFKWNSAYDCIKEVETYLAQHPEGI</sequence>
<gene>
    <name evidence="8" type="ORF">ESCO_003929</name>
</gene>
<keyword evidence="3" id="KW-0285">Flavoprotein</keyword>
<reference evidence="8 9" key="1">
    <citation type="submission" date="2015-07" db="EMBL/GenBank/DDBJ databases">
        <title>The genome of the fungus Escovopsis weberi, a specialized disease agent of ant agriculture.</title>
        <authorList>
            <person name="de Man T.J."/>
            <person name="Stajich J.E."/>
            <person name="Kubicek C.P."/>
            <person name="Chenthamara K."/>
            <person name="Atanasova L."/>
            <person name="Druzhinina I.S."/>
            <person name="Birnbaum S."/>
            <person name="Barribeau S.M."/>
            <person name="Teiling C."/>
            <person name="Suen G."/>
            <person name="Currie C."/>
            <person name="Gerardo N.M."/>
        </authorList>
    </citation>
    <scope>NUCLEOTIDE SEQUENCE [LARGE SCALE GENOMIC DNA]</scope>
</reference>
<dbReference type="Pfam" id="PF01494">
    <property type="entry name" value="FAD_binding_3"/>
    <property type="match status" value="1"/>
</dbReference>
<evidence type="ECO:0000256" key="5">
    <source>
        <dbReference type="ARBA" id="ARBA00023002"/>
    </source>
</evidence>
<dbReference type="PANTHER" id="PTHR13789">
    <property type="entry name" value="MONOOXYGENASE"/>
    <property type="match status" value="1"/>
</dbReference>
<evidence type="ECO:0000256" key="6">
    <source>
        <dbReference type="ARBA" id="ARBA00023033"/>
    </source>
</evidence>
<proteinExistence type="inferred from homology"/>
<organism evidence="8 9">
    <name type="scientific">Escovopsis weberi</name>
    <dbReference type="NCBI Taxonomy" id="150374"/>
    <lineage>
        <taxon>Eukaryota</taxon>
        <taxon>Fungi</taxon>
        <taxon>Dikarya</taxon>
        <taxon>Ascomycota</taxon>
        <taxon>Pezizomycotina</taxon>
        <taxon>Sordariomycetes</taxon>
        <taxon>Hypocreomycetidae</taxon>
        <taxon>Hypocreales</taxon>
        <taxon>Hypocreaceae</taxon>
        <taxon>Escovopsis</taxon>
    </lineage>
</organism>
<comment type="caution">
    <text evidence="8">The sequence shown here is derived from an EMBL/GenBank/DDBJ whole genome shotgun (WGS) entry which is preliminary data.</text>
</comment>
<dbReference type="OrthoDB" id="420606at2759"/>
<dbReference type="EMBL" id="LGSR01000002">
    <property type="protein sequence ID" value="KOS23156.1"/>
    <property type="molecule type" value="Genomic_DNA"/>
</dbReference>
<evidence type="ECO:0000256" key="1">
    <source>
        <dbReference type="ARBA" id="ARBA00001974"/>
    </source>
</evidence>
<dbReference type="Gene3D" id="3.50.50.60">
    <property type="entry name" value="FAD/NAD(P)-binding domain"/>
    <property type="match status" value="1"/>
</dbReference>
<dbReference type="AlphaFoldDB" id="A0A0M8N0P8"/>
<comment type="similarity">
    <text evidence="2">Belongs to the paxM FAD-dependent monooxygenase family.</text>
</comment>